<dbReference type="AlphaFoldDB" id="A0A6C2CBR6"/>
<protein>
    <submittedName>
        <fullName evidence="1">Uncharacterized protein</fullName>
    </submittedName>
</protein>
<dbReference type="EMBL" id="SDKK01000041">
    <property type="protein sequence ID" value="TYC51427.1"/>
    <property type="molecule type" value="Genomic_DNA"/>
</dbReference>
<reference evidence="1 2" key="1">
    <citation type="submission" date="2019-01" db="EMBL/GenBank/DDBJ databases">
        <title>Zoogloea oleivorans genome sequencing and assembly.</title>
        <authorList>
            <person name="Tancsics A."/>
            <person name="Farkas M."/>
            <person name="Kriszt B."/>
            <person name="Maroti G."/>
            <person name="Horvath B."/>
        </authorList>
    </citation>
    <scope>NUCLEOTIDE SEQUENCE [LARGE SCALE GENOMIC DNA]</scope>
    <source>
        <strain evidence="1 2">Buc</strain>
    </source>
</reference>
<proteinExistence type="predicted"/>
<dbReference type="RefSeq" id="WP_148581609.1">
    <property type="nucleotide sequence ID" value="NZ_SDKK01000041.1"/>
</dbReference>
<dbReference type="Proteomes" id="UP000389128">
    <property type="component" value="Unassembled WGS sequence"/>
</dbReference>
<evidence type="ECO:0000313" key="2">
    <source>
        <dbReference type="Proteomes" id="UP000389128"/>
    </source>
</evidence>
<gene>
    <name evidence="1" type="ORF">ETQ85_24385</name>
</gene>
<name>A0A6C2CBR6_9RHOO</name>
<accession>A0A6C2CBR6</accession>
<comment type="caution">
    <text evidence="1">The sequence shown here is derived from an EMBL/GenBank/DDBJ whole genome shotgun (WGS) entry which is preliminary data.</text>
</comment>
<sequence length="221" mass="24683">MLGSDQLPLAHEFEHEDDRDELDPYIDGVVPTPMTPEERGFALGMLIGNLRRIHAAYDDDGEDLSALPAKAADEIERLLAQMQKVEEYDEAMSELDKIGIPRSDGSGPTFTLRGRMLRFLIRMTSPSGANATDHHNCEPDNWAHKALLLMDEAESLVRFASVNMPDADRYTKAAKAFWDVCGMLADERGEIATLKRKIMLSPPLTSSERIEHDQRADMGKA</sequence>
<dbReference type="OrthoDB" id="10008732at2"/>
<organism evidence="1 2">
    <name type="scientific">Zoogloea oleivorans</name>
    <dbReference type="NCBI Taxonomy" id="1552750"/>
    <lineage>
        <taxon>Bacteria</taxon>
        <taxon>Pseudomonadati</taxon>
        <taxon>Pseudomonadota</taxon>
        <taxon>Betaproteobacteria</taxon>
        <taxon>Rhodocyclales</taxon>
        <taxon>Zoogloeaceae</taxon>
        <taxon>Zoogloea</taxon>
    </lineage>
</organism>
<evidence type="ECO:0000313" key="1">
    <source>
        <dbReference type="EMBL" id="TYC51427.1"/>
    </source>
</evidence>
<keyword evidence="2" id="KW-1185">Reference proteome</keyword>